<keyword evidence="2" id="KW-1185">Reference proteome</keyword>
<name>A0ABQ4XW60_9ASTR</name>
<dbReference type="EMBL" id="BQNB010009853">
    <property type="protein sequence ID" value="GJS69290.1"/>
    <property type="molecule type" value="Genomic_DNA"/>
</dbReference>
<sequence length="136" mass="15049">MHELKHNMADKTVDITFDENIEKDVMADDSEMVFLGTINIHQAMKDVSSEPDLMPDDEIMSISSDDEEAESDKELSLADEVVADMLIDEILIDINTRVSTFNVFAAPTTEVPNVPDNKPIHTSSMANIQELAAKAP</sequence>
<organism evidence="1 2">
    <name type="scientific">Tanacetum coccineum</name>
    <dbReference type="NCBI Taxonomy" id="301880"/>
    <lineage>
        <taxon>Eukaryota</taxon>
        <taxon>Viridiplantae</taxon>
        <taxon>Streptophyta</taxon>
        <taxon>Embryophyta</taxon>
        <taxon>Tracheophyta</taxon>
        <taxon>Spermatophyta</taxon>
        <taxon>Magnoliopsida</taxon>
        <taxon>eudicotyledons</taxon>
        <taxon>Gunneridae</taxon>
        <taxon>Pentapetalae</taxon>
        <taxon>asterids</taxon>
        <taxon>campanulids</taxon>
        <taxon>Asterales</taxon>
        <taxon>Asteraceae</taxon>
        <taxon>Asteroideae</taxon>
        <taxon>Anthemideae</taxon>
        <taxon>Anthemidinae</taxon>
        <taxon>Tanacetum</taxon>
    </lineage>
</organism>
<accession>A0ABQ4XW60</accession>
<evidence type="ECO:0000313" key="2">
    <source>
        <dbReference type="Proteomes" id="UP001151760"/>
    </source>
</evidence>
<proteinExistence type="predicted"/>
<reference evidence="1" key="2">
    <citation type="submission" date="2022-01" db="EMBL/GenBank/DDBJ databases">
        <authorList>
            <person name="Yamashiro T."/>
            <person name="Shiraishi A."/>
            <person name="Satake H."/>
            <person name="Nakayama K."/>
        </authorList>
    </citation>
    <scope>NUCLEOTIDE SEQUENCE</scope>
</reference>
<evidence type="ECO:0000313" key="1">
    <source>
        <dbReference type="EMBL" id="GJS69290.1"/>
    </source>
</evidence>
<comment type="caution">
    <text evidence="1">The sequence shown here is derived from an EMBL/GenBank/DDBJ whole genome shotgun (WGS) entry which is preliminary data.</text>
</comment>
<reference evidence="1" key="1">
    <citation type="journal article" date="2022" name="Int. J. Mol. Sci.">
        <title>Draft Genome of Tanacetum Coccineum: Genomic Comparison of Closely Related Tanacetum-Family Plants.</title>
        <authorList>
            <person name="Yamashiro T."/>
            <person name="Shiraishi A."/>
            <person name="Nakayama K."/>
            <person name="Satake H."/>
        </authorList>
    </citation>
    <scope>NUCLEOTIDE SEQUENCE</scope>
</reference>
<dbReference type="Proteomes" id="UP001151760">
    <property type="component" value="Unassembled WGS sequence"/>
</dbReference>
<protein>
    <submittedName>
        <fullName evidence="1">Uncharacterized protein</fullName>
    </submittedName>
</protein>
<gene>
    <name evidence="1" type="ORF">Tco_0702131</name>
</gene>